<dbReference type="RefSeq" id="WP_188456899.1">
    <property type="nucleotide sequence ID" value="NZ_BMFR01000029.1"/>
</dbReference>
<feature type="transmembrane region" description="Helical" evidence="1">
    <location>
        <begin position="47"/>
        <end position="68"/>
    </location>
</feature>
<dbReference type="InterPro" id="IPR021354">
    <property type="entry name" value="DUF2975"/>
</dbReference>
<dbReference type="Proteomes" id="UP000622860">
    <property type="component" value="Unassembled WGS sequence"/>
</dbReference>
<keyword evidence="1" id="KW-0812">Transmembrane</keyword>
<evidence type="ECO:0000313" key="2">
    <source>
        <dbReference type="EMBL" id="GGG87970.1"/>
    </source>
</evidence>
<organism evidence="2 3">
    <name type="scientific">Virgibacillus oceani</name>
    <dbReference type="NCBI Taxonomy" id="1479511"/>
    <lineage>
        <taxon>Bacteria</taxon>
        <taxon>Bacillati</taxon>
        <taxon>Bacillota</taxon>
        <taxon>Bacilli</taxon>
        <taxon>Bacillales</taxon>
        <taxon>Bacillaceae</taxon>
        <taxon>Virgibacillus</taxon>
    </lineage>
</organism>
<gene>
    <name evidence="2" type="primary">yoaS</name>
    <name evidence="2" type="ORF">GCM10011398_37410</name>
</gene>
<accession>A0A917HSJ8</accession>
<keyword evidence="1" id="KW-0472">Membrane</keyword>
<dbReference type="AlphaFoldDB" id="A0A917HSJ8"/>
<name>A0A917HSJ8_9BACI</name>
<evidence type="ECO:0000313" key="3">
    <source>
        <dbReference type="Proteomes" id="UP000622860"/>
    </source>
</evidence>
<dbReference type="Pfam" id="PF11188">
    <property type="entry name" value="DUF2975"/>
    <property type="match status" value="1"/>
</dbReference>
<keyword evidence="3" id="KW-1185">Reference proteome</keyword>
<keyword evidence="1" id="KW-1133">Transmembrane helix</keyword>
<evidence type="ECO:0000256" key="1">
    <source>
        <dbReference type="SAM" id="Phobius"/>
    </source>
</evidence>
<proteinExistence type="predicted"/>
<feature type="transmembrane region" description="Helical" evidence="1">
    <location>
        <begin position="7"/>
        <end position="27"/>
    </location>
</feature>
<feature type="transmembrane region" description="Helical" evidence="1">
    <location>
        <begin position="113"/>
        <end position="139"/>
    </location>
</feature>
<feature type="transmembrane region" description="Helical" evidence="1">
    <location>
        <begin position="89"/>
        <end position="107"/>
    </location>
</feature>
<dbReference type="EMBL" id="BMFR01000029">
    <property type="protein sequence ID" value="GGG87970.1"/>
    <property type="molecule type" value="Genomic_DNA"/>
</dbReference>
<comment type="caution">
    <text evidence="2">The sequence shown here is derived from an EMBL/GenBank/DDBJ whole genome shotgun (WGS) entry which is preliminary data.</text>
</comment>
<reference evidence="2" key="2">
    <citation type="submission" date="2020-09" db="EMBL/GenBank/DDBJ databases">
        <authorList>
            <person name="Sun Q."/>
            <person name="Zhou Y."/>
        </authorList>
    </citation>
    <scope>NUCLEOTIDE SEQUENCE</scope>
    <source>
        <strain evidence="2">CGMCC 1.12754</strain>
    </source>
</reference>
<sequence length="153" mass="17173">MNQGSTLFLKVAVSFIGFMVLILSLFWLPWLANEAAALAPELAHLQYPVLIGMYITLIPFLFALYHALKLLRCIDFNIAFSELSVRSLYYIKYCSFSIIGCIFLMAQNALHPGIALIGFIIIFTSVVIAVFSAVLQYLLKQAIDIKSENELMV</sequence>
<reference evidence="2" key="1">
    <citation type="journal article" date="2014" name="Int. J. Syst. Evol. Microbiol.">
        <title>Complete genome sequence of Corynebacterium casei LMG S-19264T (=DSM 44701T), isolated from a smear-ripened cheese.</title>
        <authorList>
            <consortium name="US DOE Joint Genome Institute (JGI-PGF)"/>
            <person name="Walter F."/>
            <person name="Albersmeier A."/>
            <person name="Kalinowski J."/>
            <person name="Ruckert C."/>
        </authorList>
    </citation>
    <scope>NUCLEOTIDE SEQUENCE</scope>
    <source>
        <strain evidence="2">CGMCC 1.12754</strain>
    </source>
</reference>
<protein>
    <submittedName>
        <fullName evidence="2">Membrane protein YoaS</fullName>
    </submittedName>
</protein>